<dbReference type="GO" id="GO:0160141">
    <property type="term" value="F:23S rRNA pseudouridine(955/2504/2580) synthase activity"/>
    <property type="evidence" value="ECO:0007669"/>
    <property type="project" value="UniProtKB-EC"/>
</dbReference>
<protein>
    <submittedName>
        <fullName evidence="6">23S rRNA pseudouridine(955/2504/2580) synthase</fullName>
        <ecNumber evidence="6">5.4.99.24</ecNumber>
    </submittedName>
</protein>
<dbReference type="PANTHER" id="PTHR21600">
    <property type="entry name" value="MITOCHONDRIAL RNA PSEUDOURIDINE SYNTHASE"/>
    <property type="match status" value="1"/>
</dbReference>
<dbReference type="SUPFAM" id="SSF55120">
    <property type="entry name" value="Pseudouridine synthase"/>
    <property type="match status" value="1"/>
</dbReference>
<organism evidence="6 7">
    <name type="scientific">Handroanthus impetiginosus</name>
    <dbReference type="NCBI Taxonomy" id="429701"/>
    <lineage>
        <taxon>Eukaryota</taxon>
        <taxon>Viridiplantae</taxon>
        <taxon>Streptophyta</taxon>
        <taxon>Embryophyta</taxon>
        <taxon>Tracheophyta</taxon>
        <taxon>Spermatophyta</taxon>
        <taxon>Magnoliopsida</taxon>
        <taxon>eudicotyledons</taxon>
        <taxon>Gunneridae</taxon>
        <taxon>Pentapetalae</taxon>
        <taxon>asterids</taxon>
        <taxon>lamiids</taxon>
        <taxon>Lamiales</taxon>
        <taxon>Bignoniaceae</taxon>
        <taxon>Crescentiina</taxon>
        <taxon>Tabebuia alliance</taxon>
        <taxon>Handroanthus</taxon>
    </lineage>
</organism>
<gene>
    <name evidence="6" type="ORF">CDL12_09739</name>
</gene>
<feature type="domain" description="Pseudouridine synthase RsuA/RluA-like" evidence="5">
    <location>
        <begin position="181"/>
        <end position="350"/>
    </location>
</feature>
<evidence type="ECO:0000256" key="2">
    <source>
        <dbReference type="ARBA" id="ARBA00010876"/>
    </source>
</evidence>
<dbReference type="GO" id="GO:0003723">
    <property type="term" value="F:RNA binding"/>
    <property type="evidence" value="ECO:0007669"/>
    <property type="project" value="InterPro"/>
</dbReference>
<dbReference type="Pfam" id="PF00849">
    <property type="entry name" value="PseudoU_synth_2"/>
    <property type="match status" value="1"/>
</dbReference>
<dbReference type="CDD" id="cd02869">
    <property type="entry name" value="PseudoU_synth_RluA_like"/>
    <property type="match status" value="1"/>
</dbReference>
<evidence type="ECO:0000256" key="4">
    <source>
        <dbReference type="ARBA" id="ARBA00023235"/>
    </source>
</evidence>
<evidence type="ECO:0000313" key="7">
    <source>
        <dbReference type="Proteomes" id="UP000231279"/>
    </source>
</evidence>
<dbReference type="EMBL" id="NKXS01001640">
    <property type="protein sequence ID" value="PIN17604.1"/>
    <property type="molecule type" value="Genomic_DNA"/>
</dbReference>
<dbReference type="InterPro" id="IPR050188">
    <property type="entry name" value="RluA_PseudoU_synthase"/>
</dbReference>
<keyword evidence="7" id="KW-1185">Reference proteome</keyword>
<comment type="similarity">
    <text evidence="2">Belongs to the pseudouridine synthase RluA family.</text>
</comment>
<accession>A0A2G9HJC5</accession>
<dbReference type="GO" id="GO:0005739">
    <property type="term" value="C:mitochondrion"/>
    <property type="evidence" value="ECO:0007669"/>
    <property type="project" value="UniProtKB-SubCell"/>
</dbReference>
<dbReference type="InterPro" id="IPR006145">
    <property type="entry name" value="PsdUridine_synth_RsuA/RluA"/>
</dbReference>
<dbReference type="EC" id="5.4.99.24" evidence="6"/>
<dbReference type="Gene3D" id="3.30.2350.10">
    <property type="entry name" value="Pseudouridine synthase"/>
    <property type="match status" value="1"/>
</dbReference>
<comment type="subcellular location">
    <subcellularLocation>
        <location evidence="1">Mitochondrion</location>
    </subcellularLocation>
</comment>
<evidence type="ECO:0000256" key="1">
    <source>
        <dbReference type="ARBA" id="ARBA00004173"/>
    </source>
</evidence>
<dbReference type="PANTHER" id="PTHR21600:SF81">
    <property type="entry name" value="21S RRNA PSEUDOURIDINE(2819) SYNTHASE"/>
    <property type="match status" value="1"/>
</dbReference>
<evidence type="ECO:0000259" key="5">
    <source>
        <dbReference type="Pfam" id="PF00849"/>
    </source>
</evidence>
<keyword evidence="3" id="KW-0496">Mitochondrion</keyword>
<reference evidence="7" key="1">
    <citation type="journal article" date="2018" name="Gigascience">
        <title>Genome assembly of the Pink Ipe (Handroanthus impetiginosus, Bignoniaceae), a highly valued, ecologically keystone Neotropical timber forest tree.</title>
        <authorList>
            <person name="Silva-Junior O.B."/>
            <person name="Grattapaglia D."/>
            <person name="Novaes E."/>
            <person name="Collevatti R.G."/>
        </authorList>
    </citation>
    <scope>NUCLEOTIDE SEQUENCE [LARGE SCALE GENOMIC DNA]</scope>
    <source>
        <strain evidence="7">cv. UFG-1</strain>
    </source>
</reference>
<dbReference type="InterPro" id="IPR020103">
    <property type="entry name" value="PsdUridine_synth_cat_dom_sf"/>
</dbReference>
<dbReference type="Proteomes" id="UP000231279">
    <property type="component" value="Unassembled WGS sequence"/>
</dbReference>
<evidence type="ECO:0000313" key="6">
    <source>
        <dbReference type="EMBL" id="PIN17604.1"/>
    </source>
</evidence>
<dbReference type="GO" id="GO:0000455">
    <property type="term" value="P:enzyme-directed rRNA pseudouridine synthesis"/>
    <property type="evidence" value="ECO:0007669"/>
    <property type="project" value="TreeGrafter"/>
</dbReference>
<comment type="caution">
    <text evidence="6">The sequence shown here is derived from an EMBL/GenBank/DDBJ whole genome shotgun (WGS) entry which is preliminary data.</text>
</comment>
<dbReference type="STRING" id="429701.A0A2G9HJC5"/>
<evidence type="ECO:0000256" key="3">
    <source>
        <dbReference type="ARBA" id="ARBA00023128"/>
    </source>
</evidence>
<name>A0A2G9HJC5_9LAMI</name>
<sequence length="462" mass="52145">MAERLILREMVRRWRPNAAPSGITGILTKEIYEQQYSYCTATATDGEKCEKERNYDQWLILPPFTPAADGCSIGKKLSGQPADTNMTALKWILKCCPHLPRCLVQKLFRLRQVRKECSNTETKEQRPKRIGAKDLVDIGDRVLLPRSVDGKPPSPPTEKSIFNEEELKFVHSLELYKDPAIIVINKPPGMPVQGGLGIRRSLDELAAKYLRHDYTESPRLVHRLDRDSSGILVMGRTQLSTTILHSIFREKTFGASNDVPGSKRILQKRYWALVIGSPRRHQGLITAPLVKVVVDNGKSERITVVDNNHTVSAQHAVTEYRVIASSSCGYTLLELSPLTGRKHQLRVHCAEVLGTPIVGDYKYGWQAHKKLGHQMDSTSDLRPDNKMFKVKHETIGLDLENGSISDKHFSLHLHCKRMILPNISMALQHSNRISDLDAVRMESIKLDAPLAPHMQRSLDLLN</sequence>
<proteinExistence type="inferred from homology"/>
<dbReference type="OrthoDB" id="428658at2759"/>
<keyword evidence="4 6" id="KW-0413">Isomerase</keyword>
<dbReference type="AlphaFoldDB" id="A0A2G9HJC5"/>